<dbReference type="InterPro" id="IPR029063">
    <property type="entry name" value="SAM-dependent_MTases_sf"/>
</dbReference>
<proteinExistence type="predicted"/>
<gene>
    <name evidence="1" type="ordered locus">amb0795</name>
</gene>
<dbReference type="STRING" id="342108.amb0795"/>
<dbReference type="HOGENOM" id="CLU_1011699_0_0_5"/>
<dbReference type="AlphaFoldDB" id="Q2W976"/>
<dbReference type="GO" id="GO:0008168">
    <property type="term" value="F:methyltransferase activity"/>
    <property type="evidence" value="ECO:0007669"/>
    <property type="project" value="UniProtKB-KW"/>
</dbReference>
<keyword evidence="1" id="KW-0808">Transferase</keyword>
<evidence type="ECO:0000313" key="1">
    <source>
        <dbReference type="EMBL" id="BAE49599.1"/>
    </source>
</evidence>
<keyword evidence="1" id="KW-0489">Methyltransferase</keyword>
<reference evidence="1 2" key="1">
    <citation type="journal article" date="2005" name="DNA Res.">
        <title>Complete genome sequence of the facultative anaerobic magnetotactic bacterium Magnetospirillum sp. strain AMB-1.</title>
        <authorList>
            <person name="Matsunaga T."/>
            <person name="Okamura Y."/>
            <person name="Fukuda Y."/>
            <person name="Wahyudi A.T."/>
            <person name="Murase Y."/>
            <person name="Takeyama H."/>
        </authorList>
    </citation>
    <scope>NUCLEOTIDE SEQUENCE [LARGE SCALE GENOMIC DNA]</scope>
    <source>
        <strain evidence="2">ATCC 700264 / AMB-1</strain>
    </source>
</reference>
<dbReference type="Gene3D" id="3.40.50.150">
    <property type="entry name" value="Vaccinia Virus protein VP39"/>
    <property type="match status" value="1"/>
</dbReference>
<dbReference type="SUPFAM" id="SSF53335">
    <property type="entry name" value="S-adenosyl-L-methionine-dependent methyltransferases"/>
    <property type="match status" value="1"/>
</dbReference>
<dbReference type="KEGG" id="mag:amb0795"/>
<organism evidence="1 2">
    <name type="scientific">Paramagnetospirillum magneticum (strain ATCC 700264 / AMB-1)</name>
    <name type="common">Magnetospirillum magneticum</name>
    <dbReference type="NCBI Taxonomy" id="342108"/>
    <lineage>
        <taxon>Bacteria</taxon>
        <taxon>Pseudomonadati</taxon>
        <taxon>Pseudomonadota</taxon>
        <taxon>Alphaproteobacteria</taxon>
        <taxon>Rhodospirillales</taxon>
        <taxon>Magnetospirillaceae</taxon>
        <taxon>Paramagnetospirillum</taxon>
    </lineage>
</organism>
<keyword evidence="2" id="KW-1185">Reference proteome</keyword>
<dbReference type="EMBL" id="AP007255">
    <property type="protein sequence ID" value="BAE49599.1"/>
    <property type="molecule type" value="Genomic_DNA"/>
</dbReference>
<dbReference type="GO" id="GO:0032259">
    <property type="term" value="P:methylation"/>
    <property type="evidence" value="ECO:0007669"/>
    <property type="project" value="UniProtKB-KW"/>
</dbReference>
<dbReference type="Pfam" id="PF13489">
    <property type="entry name" value="Methyltransf_23"/>
    <property type="match status" value="1"/>
</dbReference>
<evidence type="ECO:0000313" key="2">
    <source>
        <dbReference type="Proteomes" id="UP000007058"/>
    </source>
</evidence>
<dbReference type="Proteomes" id="UP000007058">
    <property type="component" value="Chromosome"/>
</dbReference>
<sequence length="267" mass="29670">MDNAPAPTPVSARIPYTACPLCASGDFAALGYADCTHHPLYQDILPAQMVWCRCNACAHVFTDGYFTEAAARVIFSKTNESQAVGHDAEGQRRVSARIVERVARHVSGGDWLDVGFGNGSLLFTAQEFGFGPVGTDLRSDGVAALAALGYEAYCQPLEQLDMPGRFAVISMADVLEHMPYPRTALDKARSLLRPDGAIFVSMPNMSSMVWRLLDQQMLNPYWPEIEHYHNFSRERLYALLEDHGFTPVNFAVSERYRVCMEVIAIRK</sequence>
<accession>Q2W976</accession>
<name>Q2W976_PARM1</name>
<protein>
    <submittedName>
        <fullName evidence="1">2-polyprenyl-3-methyl-5-hydroxy-6-metoxy-1,4-benzoquinol methylase</fullName>
    </submittedName>
</protein>